<comment type="caution">
    <text evidence="1">The sequence shown here is derived from an EMBL/GenBank/DDBJ whole genome shotgun (WGS) entry which is preliminary data.</text>
</comment>
<name>A0ACC3NVI5_9PEZI</name>
<dbReference type="Proteomes" id="UP001281147">
    <property type="component" value="Unassembled WGS sequence"/>
</dbReference>
<organism evidence="1 2">
    <name type="scientific">Vermiconidia calcicola</name>
    <dbReference type="NCBI Taxonomy" id="1690605"/>
    <lineage>
        <taxon>Eukaryota</taxon>
        <taxon>Fungi</taxon>
        <taxon>Dikarya</taxon>
        <taxon>Ascomycota</taxon>
        <taxon>Pezizomycotina</taxon>
        <taxon>Dothideomycetes</taxon>
        <taxon>Dothideomycetidae</taxon>
        <taxon>Mycosphaerellales</taxon>
        <taxon>Extremaceae</taxon>
        <taxon>Vermiconidia</taxon>
    </lineage>
</organism>
<reference evidence="1" key="1">
    <citation type="submission" date="2023-07" db="EMBL/GenBank/DDBJ databases">
        <title>Black Yeasts Isolated from many extreme environments.</title>
        <authorList>
            <person name="Coleine C."/>
            <person name="Stajich J.E."/>
            <person name="Selbmann L."/>
        </authorList>
    </citation>
    <scope>NUCLEOTIDE SEQUENCE</scope>
    <source>
        <strain evidence="1">CCFEE 5714</strain>
    </source>
</reference>
<accession>A0ACC3NVI5</accession>
<gene>
    <name evidence="1" type="ORF">LTR37_001524</name>
</gene>
<keyword evidence="2" id="KW-1185">Reference proteome</keyword>
<protein>
    <submittedName>
        <fullName evidence="1">Uncharacterized protein</fullName>
    </submittedName>
</protein>
<evidence type="ECO:0000313" key="2">
    <source>
        <dbReference type="Proteomes" id="UP001281147"/>
    </source>
</evidence>
<proteinExistence type="predicted"/>
<dbReference type="EMBL" id="JAUTXU010000008">
    <property type="protein sequence ID" value="KAK3723643.1"/>
    <property type="molecule type" value="Genomic_DNA"/>
</dbReference>
<evidence type="ECO:0000313" key="1">
    <source>
        <dbReference type="EMBL" id="KAK3723643.1"/>
    </source>
</evidence>
<sequence length="271" mass="30999">MNTVELLEQILLMADGKSVFFARRTCKTLLNMIDTSKLLRKKLFLEKESYEAESSITFEDCAYAHEMVYGPFGSTTKRTNLAWKQHSYKQYVFNDIALKKHVCNTLFFQRKPELVICPTVCFSFLPANITTRYKILIEQQQQVPESKLLKMYLTKPSTTEVMFRIELWVPTGKSLPHCDLLKVKNKSGVTFGDVFAKMKAYLKDRADPAEMALKRGCIKIEHGIFIAEGEKLDKEADKEDVVALLASLKTEGPVPEDQQSVPFDTDGFKEE</sequence>